<accession>A0ACC3N3F6</accession>
<keyword evidence="2" id="KW-1185">Reference proteome</keyword>
<proteinExistence type="predicted"/>
<comment type="caution">
    <text evidence="1">The sequence shown here is derived from an EMBL/GenBank/DDBJ whole genome shotgun (WGS) entry which is preliminary data.</text>
</comment>
<dbReference type="EMBL" id="JAUTXU010000094">
    <property type="protein sequence ID" value="KAK3709253.1"/>
    <property type="molecule type" value="Genomic_DNA"/>
</dbReference>
<evidence type="ECO:0000313" key="2">
    <source>
        <dbReference type="Proteomes" id="UP001281147"/>
    </source>
</evidence>
<protein>
    <submittedName>
        <fullName evidence="1">Uncharacterized protein</fullName>
    </submittedName>
</protein>
<gene>
    <name evidence="1" type="ORF">LTR37_010991</name>
</gene>
<dbReference type="Proteomes" id="UP001281147">
    <property type="component" value="Unassembled WGS sequence"/>
</dbReference>
<organism evidence="1 2">
    <name type="scientific">Vermiconidia calcicola</name>
    <dbReference type="NCBI Taxonomy" id="1690605"/>
    <lineage>
        <taxon>Eukaryota</taxon>
        <taxon>Fungi</taxon>
        <taxon>Dikarya</taxon>
        <taxon>Ascomycota</taxon>
        <taxon>Pezizomycotina</taxon>
        <taxon>Dothideomycetes</taxon>
        <taxon>Dothideomycetidae</taxon>
        <taxon>Mycosphaerellales</taxon>
        <taxon>Extremaceae</taxon>
        <taxon>Vermiconidia</taxon>
    </lineage>
</organism>
<evidence type="ECO:0000313" key="1">
    <source>
        <dbReference type="EMBL" id="KAK3709253.1"/>
    </source>
</evidence>
<name>A0ACC3N3F6_9PEZI</name>
<sequence>MSTTPGVQDCPLPEVAVALGPFIKPRREVASIRRGLHTYLQTQLRTDGTPVSSVNLAQTGLSLPHSPPQALSGVRKAYYKALVAHTAAQAKYDALRVELEQTKHNQSAPETNEDNRASTSFNDSYIALLRQKEKHRKLQVIDDTFSRILSTSGETSTLDDMIRRKIGDLPTPPSAQPSLNRNSEVEAKMMELKKAVVSSKRRVDDQRMRGVTHAANGAGGTYSPQAEIARLQKALQVLTGWMENQLTVIASAEPESQQDAATPVQKRAASKSQASTEDVETLYEDYIDARQRLVQTVNDHRDTNSEPGADDFGFDLDNRSSRSPSRAKASTKSAAETILPHIPALVAAKQEEQTLIQQSAYIRRQLSAAEDETARLIQRLAHESHLVQPGASSGSDWAEAARETGSMTEQFVNQRLEVGVGSIDAAENELRSIRALPSTLDGLVNRS</sequence>
<reference evidence="1" key="1">
    <citation type="submission" date="2023-07" db="EMBL/GenBank/DDBJ databases">
        <title>Black Yeasts Isolated from many extreme environments.</title>
        <authorList>
            <person name="Coleine C."/>
            <person name="Stajich J.E."/>
            <person name="Selbmann L."/>
        </authorList>
    </citation>
    <scope>NUCLEOTIDE SEQUENCE</scope>
    <source>
        <strain evidence="1">CCFEE 5714</strain>
    </source>
</reference>